<name>A0A381TDI0_9ZZZZ</name>
<dbReference type="InterPro" id="IPR006656">
    <property type="entry name" value="Mopterin_OxRdtase"/>
</dbReference>
<evidence type="ECO:0000313" key="10">
    <source>
        <dbReference type="EMBL" id="SVA13551.1"/>
    </source>
</evidence>
<keyword evidence="2" id="KW-0004">4Fe-4S</keyword>
<comment type="similarity">
    <text evidence="1">Belongs to the prokaryotic molybdopterin-containing oxidoreductase family.</text>
</comment>
<evidence type="ECO:0000256" key="8">
    <source>
        <dbReference type="ARBA" id="ARBA00023014"/>
    </source>
</evidence>
<gene>
    <name evidence="10" type="ORF">METZ01_LOCUS66405</name>
</gene>
<evidence type="ECO:0000256" key="2">
    <source>
        <dbReference type="ARBA" id="ARBA00022485"/>
    </source>
</evidence>
<evidence type="ECO:0000256" key="1">
    <source>
        <dbReference type="ARBA" id="ARBA00010312"/>
    </source>
</evidence>
<keyword evidence="6" id="KW-0560">Oxidoreductase</keyword>
<dbReference type="SMART" id="SM00926">
    <property type="entry name" value="Molybdop_Fe4S4"/>
    <property type="match status" value="1"/>
</dbReference>
<keyword evidence="4" id="KW-0479">Metal-binding</keyword>
<dbReference type="InterPro" id="IPR009010">
    <property type="entry name" value="Asp_de-COase-like_dom_sf"/>
</dbReference>
<dbReference type="InterPro" id="IPR006311">
    <property type="entry name" value="TAT_signal"/>
</dbReference>
<dbReference type="Gene3D" id="3.40.50.740">
    <property type="match status" value="1"/>
</dbReference>
<dbReference type="GO" id="GO:0051539">
    <property type="term" value="F:4 iron, 4 sulfur cluster binding"/>
    <property type="evidence" value="ECO:0007669"/>
    <property type="project" value="UniProtKB-KW"/>
</dbReference>
<keyword evidence="7" id="KW-0408">Iron</keyword>
<dbReference type="GO" id="GO:0043546">
    <property type="term" value="F:molybdopterin cofactor binding"/>
    <property type="evidence" value="ECO:0007669"/>
    <property type="project" value="InterPro"/>
</dbReference>
<protein>
    <recommendedName>
        <fullName evidence="9">4Fe-4S Mo/W bis-MGD-type domain-containing protein</fullName>
    </recommendedName>
</protein>
<evidence type="ECO:0000256" key="4">
    <source>
        <dbReference type="ARBA" id="ARBA00022723"/>
    </source>
</evidence>
<dbReference type="NCBIfam" id="TIGR01409">
    <property type="entry name" value="TAT_signal_seq"/>
    <property type="match status" value="1"/>
</dbReference>
<evidence type="ECO:0000259" key="9">
    <source>
        <dbReference type="PROSITE" id="PS51669"/>
    </source>
</evidence>
<reference evidence="10" key="1">
    <citation type="submission" date="2018-05" db="EMBL/GenBank/DDBJ databases">
        <authorList>
            <person name="Lanie J.A."/>
            <person name="Ng W.-L."/>
            <person name="Kazmierczak K.M."/>
            <person name="Andrzejewski T.M."/>
            <person name="Davidsen T.M."/>
            <person name="Wayne K.J."/>
            <person name="Tettelin H."/>
            <person name="Glass J.I."/>
            <person name="Rusch D."/>
            <person name="Podicherti R."/>
            <person name="Tsui H.-C.T."/>
            <person name="Winkler M.E."/>
        </authorList>
    </citation>
    <scope>NUCLEOTIDE SEQUENCE</scope>
</reference>
<evidence type="ECO:0000256" key="7">
    <source>
        <dbReference type="ARBA" id="ARBA00023004"/>
    </source>
</evidence>
<keyword evidence="5" id="KW-0732">Signal</keyword>
<dbReference type="InterPro" id="IPR006963">
    <property type="entry name" value="Mopterin_OxRdtase_4Fe-4S_dom"/>
</dbReference>
<dbReference type="PROSITE" id="PS51669">
    <property type="entry name" value="4FE4S_MOW_BIS_MGD"/>
    <property type="match status" value="1"/>
</dbReference>
<organism evidence="10">
    <name type="scientific">marine metagenome</name>
    <dbReference type="NCBI Taxonomy" id="408172"/>
    <lineage>
        <taxon>unclassified sequences</taxon>
        <taxon>metagenomes</taxon>
        <taxon>ecological metagenomes</taxon>
    </lineage>
</organism>
<evidence type="ECO:0000256" key="3">
    <source>
        <dbReference type="ARBA" id="ARBA00022505"/>
    </source>
</evidence>
<keyword evidence="3" id="KW-0500">Molybdenum</keyword>
<dbReference type="InterPro" id="IPR019546">
    <property type="entry name" value="TAT_signal_bac_arc"/>
</dbReference>
<evidence type="ECO:0000256" key="5">
    <source>
        <dbReference type="ARBA" id="ARBA00022729"/>
    </source>
</evidence>
<dbReference type="Gene3D" id="2.40.40.20">
    <property type="match status" value="1"/>
</dbReference>
<dbReference type="Gene3D" id="3.40.228.10">
    <property type="entry name" value="Dimethylsulfoxide Reductase, domain 2"/>
    <property type="match status" value="1"/>
</dbReference>
<evidence type="ECO:0000256" key="6">
    <source>
        <dbReference type="ARBA" id="ARBA00023002"/>
    </source>
</evidence>
<dbReference type="GO" id="GO:0046872">
    <property type="term" value="F:metal ion binding"/>
    <property type="evidence" value="ECO:0007669"/>
    <property type="project" value="UniProtKB-KW"/>
</dbReference>
<dbReference type="InterPro" id="IPR006657">
    <property type="entry name" value="MoPterin_dinucl-bd_dom"/>
</dbReference>
<dbReference type="InterPro" id="IPR050612">
    <property type="entry name" value="Prok_Mopterin_Oxidored"/>
</dbReference>
<dbReference type="Pfam" id="PF01568">
    <property type="entry name" value="Molydop_binding"/>
    <property type="match status" value="1"/>
</dbReference>
<dbReference type="PANTHER" id="PTHR43742:SF9">
    <property type="entry name" value="TETRATHIONATE REDUCTASE SUBUNIT A"/>
    <property type="match status" value="1"/>
</dbReference>
<dbReference type="EMBL" id="UINC01004333">
    <property type="protein sequence ID" value="SVA13551.1"/>
    <property type="molecule type" value="Genomic_DNA"/>
</dbReference>
<dbReference type="Pfam" id="PF00384">
    <property type="entry name" value="Molybdopterin"/>
    <property type="match status" value="1"/>
</dbReference>
<dbReference type="Pfam" id="PF04879">
    <property type="entry name" value="Molybdop_Fe4S4"/>
    <property type="match status" value="1"/>
</dbReference>
<dbReference type="SUPFAM" id="SSF50692">
    <property type="entry name" value="ADC-like"/>
    <property type="match status" value="1"/>
</dbReference>
<dbReference type="AlphaFoldDB" id="A0A381TDI0"/>
<sequence length="761" mass="82361">MPNIDRREFLKLVGAGGVGAGAGFMLRESKKDPTEYLIPYVVAPEDFSSGIATWYNSVCSMCSAGCGISVRTREGRAKKIEGNPSHPVNQGRLCGMGQAGLQVLYNPDRITEPLVQTGDRGSMSFEQITWENGLDQLADRLELLRAARRGNSVSFLTEGVNGHLAQLIESFMRQLGSNRLHHYDFDHPHTLYAANQKFFGQDHLPYYDLQNTNLLLSFGADYLTNWISPVHHSIGFGTSRQRQAEARGRFVQIEPRMSASGAAADEWIAAIPGTEGILALGMANHIVSQGNYQGVDRADWSAALSDYSPSQVAEQTGIPESTITRLADEFTETQPSLAIGGGAAANHSNGVDTLVAVNVLNYLAGNVGREGGLLFNPLPAGTVSRPHQASYRNMLELTEAAHQGEIDVLIINGTNPVFTLPAAAEFREALAEIPLVVSTSSFFDETTVLADLILPSNSYLESWGDHFPEAGVGFPVGAVSQPVVSPLYNTRATGDIILGLANKIGMSSTIPWTSMEECIKAGWRRIYERGDTQTLAQGFDEFWTALLKAGVWGETTNGSTSFTPDQSVIDGVSVAAPEFSGSEQDYPFILHPYLSPNFHDGRGANLPWMQERPDPMTSVVYGTWVEINPTTADELGLIEGDLVDIESPQGQVRAPVFVYPAIMPNVIAMPIGQGHSEYGRYAKDRGANPLEILSPQIEQITGNLATSATRVRIVATGRHIDLVKTSGTSRDLGRDIVQTTGGEGHEVSDARLNSIPITELT</sequence>
<dbReference type="Gene3D" id="2.20.25.90">
    <property type="entry name" value="ADC-like domains"/>
    <property type="match status" value="1"/>
</dbReference>
<dbReference type="PROSITE" id="PS51318">
    <property type="entry name" value="TAT"/>
    <property type="match status" value="1"/>
</dbReference>
<dbReference type="SUPFAM" id="SSF53706">
    <property type="entry name" value="Formate dehydrogenase/DMSO reductase, domains 1-3"/>
    <property type="match status" value="1"/>
</dbReference>
<dbReference type="PANTHER" id="PTHR43742">
    <property type="entry name" value="TRIMETHYLAMINE-N-OXIDE REDUCTASE"/>
    <property type="match status" value="1"/>
</dbReference>
<keyword evidence="8" id="KW-0411">Iron-sulfur</keyword>
<feature type="domain" description="4Fe-4S Mo/W bis-MGD-type" evidence="9">
    <location>
        <begin position="52"/>
        <end position="108"/>
    </location>
</feature>
<proteinExistence type="inferred from homology"/>
<dbReference type="GO" id="GO:0016491">
    <property type="term" value="F:oxidoreductase activity"/>
    <property type="evidence" value="ECO:0007669"/>
    <property type="project" value="UniProtKB-KW"/>
</dbReference>
<accession>A0A381TDI0</accession>
<dbReference type="Gene3D" id="3.30.2070.10">
    <property type="entry name" value="Formate dehydrogenase/DMSO reductase"/>
    <property type="match status" value="1"/>
</dbReference>